<organism evidence="1 2">
    <name type="scientific">Panagrellus redivivus</name>
    <name type="common">Microworm</name>
    <dbReference type="NCBI Taxonomy" id="6233"/>
    <lineage>
        <taxon>Eukaryota</taxon>
        <taxon>Metazoa</taxon>
        <taxon>Ecdysozoa</taxon>
        <taxon>Nematoda</taxon>
        <taxon>Chromadorea</taxon>
        <taxon>Rhabditida</taxon>
        <taxon>Tylenchina</taxon>
        <taxon>Panagrolaimomorpha</taxon>
        <taxon>Panagrolaimoidea</taxon>
        <taxon>Panagrolaimidae</taxon>
        <taxon>Panagrellus</taxon>
    </lineage>
</organism>
<dbReference type="WBParaSite" id="Pan_g11901.t1">
    <property type="protein sequence ID" value="Pan_g11901.t1"/>
    <property type="gene ID" value="Pan_g11901"/>
</dbReference>
<dbReference type="AlphaFoldDB" id="A0A7E4URC2"/>
<reference evidence="2" key="2">
    <citation type="submission" date="2020-10" db="UniProtKB">
        <authorList>
            <consortium name="WormBaseParasite"/>
        </authorList>
    </citation>
    <scope>IDENTIFICATION</scope>
</reference>
<accession>A0A7E4URC2</accession>
<dbReference type="Proteomes" id="UP000492821">
    <property type="component" value="Unassembled WGS sequence"/>
</dbReference>
<protein>
    <submittedName>
        <fullName evidence="2">BTB domain-containing protein</fullName>
    </submittedName>
</protein>
<name>A0A7E4URC2_PANRE</name>
<proteinExistence type="predicted"/>
<evidence type="ECO:0000313" key="2">
    <source>
        <dbReference type="WBParaSite" id="Pan_g11901.t1"/>
    </source>
</evidence>
<reference evidence="1" key="1">
    <citation type="journal article" date="2013" name="Genetics">
        <title>The draft genome and transcriptome of Panagrellus redivivus are shaped by the harsh demands of a free-living lifestyle.</title>
        <authorList>
            <person name="Srinivasan J."/>
            <person name="Dillman A.R."/>
            <person name="Macchietto M.G."/>
            <person name="Heikkinen L."/>
            <person name="Lakso M."/>
            <person name="Fracchia K.M."/>
            <person name="Antoshechkin I."/>
            <person name="Mortazavi A."/>
            <person name="Wong G."/>
            <person name="Sternberg P.W."/>
        </authorList>
    </citation>
    <scope>NUCLEOTIDE SEQUENCE [LARGE SCALE GENOMIC DNA]</scope>
    <source>
        <strain evidence="1">MT8872</strain>
    </source>
</reference>
<sequence>MGGNLMRIASVITDDIIRLRDKFEDVKPIPFNDLPYDFQSRLVLLLPPADCLIFKLAGKKAAKSVENRGQFSEYLLVARNSFNYGELRTQCSGSPMFDITSTSFFLKSDNWYVVTVLYLNMNSTDKFDHAVKIVSGTYNTLELYGPYTWKHAIHFMNVSNEIAHMCLGDGMLLDVKDFDAFFEAVVQWLKQQKNAVM</sequence>
<keyword evidence="1" id="KW-1185">Reference proteome</keyword>
<evidence type="ECO:0000313" key="1">
    <source>
        <dbReference type="Proteomes" id="UP000492821"/>
    </source>
</evidence>